<organism evidence="1 2">
    <name type="scientific">Spirodela intermedia</name>
    <name type="common">Intermediate duckweed</name>
    <dbReference type="NCBI Taxonomy" id="51605"/>
    <lineage>
        <taxon>Eukaryota</taxon>
        <taxon>Viridiplantae</taxon>
        <taxon>Streptophyta</taxon>
        <taxon>Embryophyta</taxon>
        <taxon>Tracheophyta</taxon>
        <taxon>Spermatophyta</taxon>
        <taxon>Magnoliopsida</taxon>
        <taxon>Liliopsida</taxon>
        <taxon>Araceae</taxon>
        <taxon>Lemnoideae</taxon>
        <taxon>Spirodela</taxon>
    </lineage>
</organism>
<evidence type="ECO:0000313" key="2">
    <source>
        <dbReference type="Proteomes" id="UP000663760"/>
    </source>
</evidence>
<proteinExistence type="predicted"/>
<accession>A0A7I8L760</accession>
<keyword evidence="2" id="KW-1185">Reference proteome</keyword>
<reference evidence="1" key="1">
    <citation type="submission" date="2020-02" db="EMBL/GenBank/DDBJ databases">
        <authorList>
            <person name="Scholz U."/>
            <person name="Mascher M."/>
            <person name="Fiebig A."/>
        </authorList>
    </citation>
    <scope>NUCLEOTIDE SEQUENCE</scope>
</reference>
<sequence length="43" mass="5134">MTLLPSLTMGLFPLRFQLWYIYDFRIISRSKVKNILSINMSLI</sequence>
<name>A0A7I8L760_SPIIN</name>
<dbReference type="EMBL" id="LR746275">
    <property type="protein sequence ID" value="CAA7405897.1"/>
    <property type="molecule type" value="Genomic_DNA"/>
</dbReference>
<protein>
    <submittedName>
        <fullName evidence="1">Uncharacterized protein</fullName>
    </submittedName>
</protein>
<gene>
    <name evidence="1" type="ORF">SI8410_12016575</name>
</gene>
<evidence type="ECO:0000313" key="1">
    <source>
        <dbReference type="EMBL" id="CAA7405897.1"/>
    </source>
</evidence>
<dbReference type="Proteomes" id="UP000663760">
    <property type="component" value="Chromosome 12"/>
</dbReference>
<dbReference type="AlphaFoldDB" id="A0A7I8L760"/>